<name>A0A2M7S6H1_9BACT</name>
<accession>A0A2M7S6H1</accession>
<dbReference type="InterPro" id="IPR058240">
    <property type="entry name" value="rSAM_sf"/>
</dbReference>
<keyword evidence="2" id="KW-0479">Metal-binding</keyword>
<dbReference type="SUPFAM" id="SSF102114">
    <property type="entry name" value="Radical SAM enzymes"/>
    <property type="match status" value="1"/>
</dbReference>
<keyword evidence="1" id="KW-0949">S-adenosyl-L-methionine</keyword>
<dbReference type="PROSITE" id="PS51918">
    <property type="entry name" value="RADICAL_SAM"/>
    <property type="match status" value="1"/>
</dbReference>
<keyword evidence="4" id="KW-0411">Iron-sulfur</keyword>
<comment type="caution">
    <text evidence="6">The sequence shown here is derived from an EMBL/GenBank/DDBJ whole genome shotgun (WGS) entry which is preliminary data.</text>
</comment>
<dbReference type="CDD" id="cd01335">
    <property type="entry name" value="Radical_SAM"/>
    <property type="match status" value="1"/>
</dbReference>
<dbReference type="CDD" id="cd21128">
    <property type="entry name" value="SPASM_rSAM"/>
    <property type="match status" value="1"/>
</dbReference>
<evidence type="ECO:0000256" key="4">
    <source>
        <dbReference type="ARBA" id="ARBA00023014"/>
    </source>
</evidence>
<dbReference type="InterPro" id="IPR013785">
    <property type="entry name" value="Aldolase_TIM"/>
</dbReference>
<gene>
    <name evidence="6" type="ORF">COY52_10435</name>
</gene>
<dbReference type="GO" id="GO:0003824">
    <property type="term" value="F:catalytic activity"/>
    <property type="evidence" value="ECO:0007669"/>
    <property type="project" value="InterPro"/>
</dbReference>
<dbReference type="Gene3D" id="3.20.20.70">
    <property type="entry name" value="Aldolase class I"/>
    <property type="match status" value="1"/>
</dbReference>
<protein>
    <submittedName>
        <fullName evidence="6">Radical SAM protein</fullName>
    </submittedName>
</protein>
<reference evidence="7" key="1">
    <citation type="submission" date="2017-09" db="EMBL/GenBank/DDBJ databases">
        <title>Depth-based differentiation of microbial function through sediment-hosted aquifers and enrichment of novel symbionts in the deep terrestrial subsurface.</title>
        <authorList>
            <person name="Probst A.J."/>
            <person name="Ladd B."/>
            <person name="Jarett J.K."/>
            <person name="Geller-Mcgrath D.E."/>
            <person name="Sieber C.M.K."/>
            <person name="Emerson J.B."/>
            <person name="Anantharaman K."/>
            <person name="Thomas B.C."/>
            <person name="Malmstrom R."/>
            <person name="Stieglmeier M."/>
            <person name="Klingl A."/>
            <person name="Woyke T."/>
            <person name="Ryan C.M."/>
            <person name="Banfield J.F."/>
        </authorList>
    </citation>
    <scope>NUCLEOTIDE SEQUENCE [LARGE SCALE GENOMIC DNA]</scope>
</reference>
<evidence type="ECO:0000313" key="6">
    <source>
        <dbReference type="EMBL" id="PIZ15141.1"/>
    </source>
</evidence>
<keyword evidence="3" id="KW-0408">Iron</keyword>
<dbReference type="AlphaFoldDB" id="A0A2M7S6H1"/>
<dbReference type="Proteomes" id="UP000229307">
    <property type="component" value="Unassembled WGS sequence"/>
</dbReference>
<evidence type="ECO:0000256" key="2">
    <source>
        <dbReference type="ARBA" id="ARBA00022723"/>
    </source>
</evidence>
<proteinExistence type="predicted"/>
<dbReference type="InterPro" id="IPR007197">
    <property type="entry name" value="rSAM"/>
</dbReference>
<dbReference type="PANTHER" id="PTHR43524:SF1">
    <property type="entry name" value="RADICAL SAM SUPERFAMILY PROTEIN"/>
    <property type="match status" value="1"/>
</dbReference>
<dbReference type="PANTHER" id="PTHR43524">
    <property type="entry name" value="RADICAL SAM SUPERFAMILY PROTEIN"/>
    <property type="match status" value="1"/>
</dbReference>
<sequence>MGTEGFVGNFIKRMTVKEIVKRLPNASKENLIKMTKMAEKLATIPQDREKAVIVREMFEKGHPSLIYALKVLGKLHPNCRNKFAINLVVNHLLIGNGARENFRKKEGFQPPASVLISPSMKCNLRCQGCYAADYVREDDLSLEILDKIVKESKEIGNSFFTILGGEPFMYPHIFEFFGRHPDCYFQAYTNGTLLTDEVMKKLVKLGNVALMFSLEGFEKGTDARRAPGVYKKVMDAMDRAREAGLLFGFSCYVTKNNVEEIVSDEFIDMLVDKGAMIGWYFLCMPVGKNPTTDFMPTPQQRLHLKIRRDYIRDNKPLFIIDFWNDAPFVRGCIAGRQFIHVNSRGDIEPCIFLHYASHNIKTATLKDALKSLFFRFIKKRQPYDENLYLPCTIIDNPQVLREAVEKTLPYPTHEGAADLVNNQDIRGQLDKYASEVRNLYAKVWAEDVKNDMWKTTREETRLKREGKIVD</sequence>
<dbReference type="SFLD" id="SFLDG01067">
    <property type="entry name" value="SPASM/twitch_domain_containing"/>
    <property type="match status" value="1"/>
</dbReference>
<evidence type="ECO:0000259" key="5">
    <source>
        <dbReference type="PROSITE" id="PS51918"/>
    </source>
</evidence>
<dbReference type="Pfam" id="PF04055">
    <property type="entry name" value="Radical_SAM"/>
    <property type="match status" value="1"/>
</dbReference>
<dbReference type="SFLD" id="SFLDS00029">
    <property type="entry name" value="Radical_SAM"/>
    <property type="match status" value="1"/>
</dbReference>
<evidence type="ECO:0000256" key="1">
    <source>
        <dbReference type="ARBA" id="ARBA00022691"/>
    </source>
</evidence>
<evidence type="ECO:0000313" key="7">
    <source>
        <dbReference type="Proteomes" id="UP000229307"/>
    </source>
</evidence>
<organism evidence="6 7">
    <name type="scientific">Candidatus Desantisbacteria bacterium CG_4_10_14_0_8_um_filter_48_22</name>
    <dbReference type="NCBI Taxonomy" id="1974543"/>
    <lineage>
        <taxon>Bacteria</taxon>
        <taxon>Candidatus Desantisiibacteriota</taxon>
    </lineage>
</organism>
<dbReference type="GO" id="GO:0051536">
    <property type="term" value="F:iron-sulfur cluster binding"/>
    <property type="evidence" value="ECO:0007669"/>
    <property type="project" value="UniProtKB-KW"/>
</dbReference>
<feature type="domain" description="Radical SAM core" evidence="5">
    <location>
        <begin position="108"/>
        <end position="313"/>
    </location>
</feature>
<evidence type="ECO:0000256" key="3">
    <source>
        <dbReference type="ARBA" id="ARBA00023004"/>
    </source>
</evidence>
<dbReference type="GO" id="GO:0046872">
    <property type="term" value="F:metal ion binding"/>
    <property type="evidence" value="ECO:0007669"/>
    <property type="project" value="UniProtKB-KW"/>
</dbReference>
<dbReference type="EMBL" id="PFMR01000280">
    <property type="protein sequence ID" value="PIZ15141.1"/>
    <property type="molecule type" value="Genomic_DNA"/>
</dbReference>